<dbReference type="InterPro" id="IPR046341">
    <property type="entry name" value="SET_dom_sf"/>
</dbReference>
<keyword evidence="2" id="KW-0489">Methyltransferase</keyword>
<sequence>MPNRTPIRGSIKRTPLKRTPIRSAKRRKLDDDDEEDVPENESPHLKLGSSDSESEVEPNETNPDEKPKINEEWNKVIMDEYVKAKRLFNKEILTVGVPRYEQNRKEVGQTKSKVQGKSPLPFSLKPLKPKENRPYGDLRSYNNAVIQKCPLYILEDVLPTPVMQYWTHTEVNLVADDEKTLSHIPFLGDGDEDVGWCDELLEVFEEGIHGTKVGCGEYINDFILYHVIKNAQEKLRPANLSKKKETPWIRKFYRHVYELFPNKLPTQQLELMWADLVERFDENFTPQQEIINETGELIANFTPSTLLNSFEALVCPKCFAYDCLFHSSSQDYNLRSFNNTKTRHQKSKKSPNDKPPCSQNCYLHLLKSRSSISNGPGLSSPKTPTTHKSPSTTSTTKANKVLDKELTVQIMDEDKWSPHEEAMFSLLRTVPGAEDDYCGIAKVLMQLSKRRLKSCLEVFQYAQRTAPMSPRLELPTSPKKKKKNPNDKHRKFRAAKWNESSGKVLNVNVYRPCHHAGECSKEMCECVKAENPCTKFCACSEDCKIRFPGCRCAPGNCRTKQCQCYYASFECDPDICKSCNCDKPEDSTEPICKNVSIQRGLQKRLVVAPSEVAGWGCFAYEDIEKNDFISEYTGEVVSQMEGERRGKIYDKIKCSYLFRLNNEQSVDATRKGNIIRFANHSKHPNCRAKVVVVNGDHKIGIFALQNIKAGEELFFDYAYDKRQQIEFVPKERHRFKGGGDEKEKKVEGKA</sequence>
<feature type="compositionally biased region" description="Basic residues" evidence="8">
    <location>
        <begin position="10"/>
        <end position="27"/>
    </location>
</feature>
<feature type="domain" description="SET" evidence="9">
    <location>
        <begin position="603"/>
        <end position="718"/>
    </location>
</feature>
<evidence type="ECO:0000313" key="11">
    <source>
        <dbReference type="Proteomes" id="UP000887540"/>
    </source>
</evidence>
<evidence type="ECO:0000259" key="10">
    <source>
        <dbReference type="PROSITE" id="PS51633"/>
    </source>
</evidence>
<dbReference type="Pfam" id="PF18264">
    <property type="entry name" value="preSET_CXC"/>
    <property type="match status" value="1"/>
</dbReference>
<dbReference type="PANTHER" id="PTHR45747:SF4">
    <property type="entry name" value="HISTONE-LYSINE N-METHYLTRANSFERASE E(Z)"/>
    <property type="match status" value="1"/>
</dbReference>
<feature type="compositionally biased region" description="Basic residues" evidence="8">
    <location>
        <begin position="478"/>
        <end position="489"/>
    </location>
</feature>
<dbReference type="SUPFAM" id="SSF82199">
    <property type="entry name" value="SET domain"/>
    <property type="match status" value="1"/>
</dbReference>
<dbReference type="InterPro" id="IPR026489">
    <property type="entry name" value="CXC_dom"/>
</dbReference>
<dbReference type="GO" id="GO:0140951">
    <property type="term" value="F:histone H3K27 trimethyltransferase activity"/>
    <property type="evidence" value="ECO:0007669"/>
    <property type="project" value="UniProtKB-EC"/>
</dbReference>
<protein>
    <recommendedName>
        <fullName evidence="1">[histone H3]-lysine(27) N-trimethyltransferase</fullName>
        <ecNumber evidence="1">2.1.1.356</ecNumber>
    </recommendedName>
</protein>
<feature type="compositionally biased region" description="Low complexity" evidence="8">
    <location>
        <begin position="117"/>
        <end position="126"/>
    </location>
</feature>
<dbReference type="GO" id="GO:0035098">
    <property type="term" value="C:ESC/E(Z) complex"/>
    <property type="evidence" value="ECO:0007669"/>
    <property type="project" value="TreeGrafter"/>
</dbReference>
<keyword evidence="11" id="KW-1185">Reference proteome</keyword>
<keyword evidence="3" id="KW-0808">Transferase</keyword>
<feature type="domain" description="CXC" evidence="10">
    <location>
        <begin position="489"/>
        <end position="596"/>
    </location>
</feature>
<dbReference type="InterPro" id="IPR045318">
    <property type="entry name" value="EZH1/2-like"/>
</dbReference>
<feature type="region of interest" description="Disordered" evidence="8">
    <location>
        <begin position="1"/>
        <end position="71"/>
    </location>
</feature>
<keyword evidence="6" id="KW-0804">Transcription</keyword>
<name>A0A914CB94_9BILA</name>
<evidence type="ECO:0000313" key="12">
    <source>
        <dbReference type="WBParaSite" id="ACRNAN_Path_782.g2948.t1"/>
    </source>
</evidence>
<dbReference type="InterPro" id="IPR041355">
    <property type="entry name" value="Pre-SET_CXC"/>
</dbReference>
<dbReference type="SMART" id="SM00317">
    <property type="entry name" value="SET"/>
    <property type="match status" value="1"/>
</dbReference>
<evidence type="ECO:0000256" key="7">
    <source>
        <dbReference type="ARBA" id="ARBA00048568"/>
    </source>
</evidence>
<organism evidence="11 12">
    <name type="scientific">Acrobeloides nanus</name>
    <dbReference type="NCBI Taxonomy" id="290746"/>
    <lineage>
        <taxon>Eukaryota</taxon>
        <taxon>Metazoa</taxon>
        <taxon>Ecdysozoa</taxon>
        <taxon>Nematoda</taxon>
        <taxon>Chromadorea</taxon>
        <taxon>Rhabditida</taxon>
        <taxon>Tylenchina</taxon>
        <taxon>Cephalobomorpha</taxon>
        <taxon>Cephaloboidea</taxon>
        <taxon>Cephalobidae</taxon>
        <taxon>Acrobeloides</taxon>
    </lineage>
</organism>
<feature type="region of interest" description="Disordered" evidence="8">
    <location>
        <begin position="469"/>
        <end position="489"/>
    </location>
</feature>
<dbReference type="Proteomes" id="UP000887540">
    <property type="component" value="Unplaced"/>
</dbReference>
<dbReference type="PROSITE" id="PS50280">
    <property type="entry name" value="SET"/>
    <property type="match status" value="1"/>
</dbReference>
<comment type="catalytic activity">
    <reaction evidence="7">
        <text>L-lysyl(27)-[histone H3] + 3 S-adenosyl-L-methionine = N(6),N(6),N(6)-trimethyl-L-lysyl(27)-[histone H3] + 3 S-adenosyl-L-homocysteine + 3 H(+)</text>
        <dbReference type="Rhea" id="RHEA:60292"/>
        <dbReference type="Rhea" id="RHEA-COMP:15535"/>
        <dbReference type="Rhea" id="RHEA-COMP:15548"/>
        <dbReference type="ChEBI" id="CHEBI:15378"/>
        <dbReference type="ChEBI" id="CHEBI:29969"/>
        <dbReference type="ChEBI" id="CHEBI:57856"/>
        <dbReference type="ChEBI" id="CHEBI:59789"/>
        <dbReference type="ChEBI" id="CHEBI:61961"/>
        <dbReference type="EC" id="2.1.1.356"/>
    </reaction>
</comment>
<dbReference type="InterPro" id="IPR001214">
    <property type="entry name" value="SET_dom"/>
</dbReference>
<proteinExistence type="predicted"/>
<dbReference type="EC" id="2.1.1.356" evidence="1"/>
<feature type="region of interest" description="Disordered" evidence="8">
    <location>
        <begin position="372"/>
        <end position="397"/>
    </location>
</feature>
<dbReference type="Pfam" id="PF00856">
    <property type="entry name" value="SET"/>
    <property type="match status" value="1"/>
</dbReference>
<evidence type="ECO:0000256" key="8">
    <source>
        <dbReference type="SAM" id="MobiDB-lite"/>
    </source>
</evidence>
<evidence type="ECO:0000259" key="9">
    <source>
        <dbReference type="PROSITE" id="PS50280"/>
    </source>
</evidence>
<dbReference type="Gene3D" id="2.170.270.10">
    <property type="entry name" value="SET domain"/>
    <property type="match status" value="1"/>
</dbReference>
<dbReference type="AlphaFoldDB" id="A0A914CB94"/>
<evidence type="ECO:0000256" key="2">
    <source>
        <dbReference type="ARBA" id="ARBA00022603"/>
    </source>
</evidence>
<keyword evidence="4" id="KW-0949">S-adenosyl-L-methionine</keyword>
<feature type="compositionally biased region" description="Low complexity" evidence="8">
    <location>
        <begin position="379"/>
        <end position="397"/>
    </location>
</feature>
<reference evidence="12" key="1">
    <citation type="submission" date="2022-11" db="UniProtKB">
        <authorList>
            <consortium name="WormBaseParasite"/>
        </authorList>
    </citation>
    <scope>IDENTIFICATION</scope>
</reference>
<evidence type="ECO:0000256" key="4">
    <source>
        <dbReference type="ARBA" id="ARBA00022691"/>
    </source>
</evidence>
<dbReference type="WBParaSite" id="ACRNAN_Path_782.g2948.t1">
    <property type="protein sequence ID" value="ACRNAN_Path_782.g2948.t1"/>
    <property type="gene ID" value="ACRNAN_Path_782.g2948"/>
</dbReference>
<dbReference type="PANTHER" id="PTHR45747">
    <property type="entry name" value="HISTONE-LYSINE N-METHYLTRANSFERASE E(Z)"/>
    <property type="match status" value="1"/>
</dbReference>
<dbReference type="FunFam" id="2.170.270.10:FF:000001">
    <property type="entry name" value="Putative histone-lysine N-methyltransferase EZH2"/>
    <property type="match status" value="1"/>
</dbReference>
<accession>A0A914CB94</accession>
<dbReference type="PROSITE" id="PS51633">
    <property type="entry name" value="CXC"/>
    <property type="match status" value="1"/>
</dbReference>
<keyword evidence="5" id="KW-0805">Transcription regulation</keyword>
<dbReference type="GO" id="GO:0032259">
    <property type="term" value="P:methylation"/>
    <property type="evidence" value="ECO:0007669"/>
    <property type="project" value="UniProtKB-KW"/>
</dbReference>
<evidence type="ECO:0000256" key="3">
    <source>
        <dbReference type="ARBA" id="ARBA00022679"/>
    </source>
</evidence>
<feature type="region of interest" description="Disordered" evidence="8">
    <location>
        <begin position="104"/>
        <end position="129"/>
    </location>
</feature>
<evidence type="ECO:0000256" key="5">
    <source>
        <dbReference type="ARBA" id="ARBA00023015"/>
    </source>
</evidence>
<evidence type="ECO:0000256" key="6">
    <source>
        <dbReference type="ARBA" id="ARBA00023163"/>
    </source>
</evidence>
<dbReference type="CDD" id="cd10519">
    <property type="entry name" value="SET_EZH"/>
    <property type="match status" value="1"/>
</dbReference>
<dbReference type="GO" id="GO:0031507">
    <property type="term" value="P:heterochromatin formation"/>
    <property type="evidence" value="ECO:0007669"/>
    <property type="project" value="TreeGrafter"/>
</dbReference>
<evidence type="ECO:0000256" key="1">
    <source>
        <dbReference type="ARBA" id="ARBA00012186"/>
    </source>
</evidence>
<dbReference type="GO" id="GO:0003682">
    <property type="term" value="F:chromatin binding"/>
    <property type="evidence" value="ECO:0007669"/>
    <property type="project" value="TreeGrafter"/>
</dbReference>